<reference evidence="1" key="1">
    <citation type="submission" date="2020-05" db="EMBL/GenBank/DDBJ databases">
        <authorList>
            <person name="Chiriac C."/>
            <person name="Salcher M."/>
            <person name="Ghai R."/>
            <person name="Kavagutti S V."/>
        </authorList>
    </citation>
    <scope>NUCLEOTIDE SEQUENCE</scope>
</reference>
<protein>
    <submittedName>
        <fullName evidence="1">Uncharacterized protein</fullName>
    </submittedName>
</protein>
<evidence type="ECO:0000313" key="1">
    <source>
        <dbReference type="EMBL" id="CAB5220463.1"/>
    </source>
</evidence>
<sequence>VTTSLALATGQRIDFLVTNATPPAISAATGVTLTGTPLVGGVPKFRAQYSAATLICTGSNSYVLVGDLAAA</sequence>
<gene>
    <name evidence="1" type="ORF">UFOVP238_62</name>
</gene>
<organism evidence="1">
    <name type="scientific">uncultured Caudovirales phage</name>
    <dbReference type="NCBI Taxonomy" id="2100421"/>
    <lineage>
        <taxon>Viruses</taxon>
        <taxon>Duplodnaviria</taxon>
        <taxon>Heunggongvirae</taxon>
        <taxon>Uroviricota</taxon>
        <taxon>Caudoviricetes</taxon>
        <taxon>Peduoviridae</taxon>
        <taxon>Maltschvirus</taxon>
        <taxon>Maltschvirus maltsch</taxon>
    </lineage>
</organism>
<dbReference type="EMBL" id="LR798283">
    <property type="protein sequence ID" value="CAB5220463.1"/>
    <property type="molecule type" value="Genomic_DNA"/>
</dbReference>
<accession>A0A6J7WZM7</accession>
<feature type="non-terminal residue" evidence="1">
    <location>
        <position position="1"/>
    </location>
</feature>
<proteinExistence type="predicted"/>
<name>A0A6J7WZM7_9CAUD</name>